<dbReference type="Proteomes" id="UP000030747">
    <property type="component" value="Unassembled WGS sequence"/>
</dbReference>
<feature type="transmembrane region" description="Helical" evidence="1">
    <location>
        <begin position="96"/>
        <end position="116"/>
    </location>
</feature>
<keyword evidence="1" id="KW-1133">Transmembrane helix</keyword>
<accession>U6L854</accession>
<reference evidence="2" key="2">
    <citation type="submission" date="2013-10" db="EMBL/GenBank/DDBJ databases">
        <authorList>
            <person name="Aslett M."/>
        </authorList>
    </citation>
    <scope>NUCLEOTIDE SEQUENCE [LARGE SCALE GENOMIC DNA]</scope>
    <source>
        <strain evidence="2">Houghton</strain>
    </source>
</reference>
<dbReference type="VEuPathDB" id="ToxoDB:ETH_00037350"/>
<dbReference type="GeneID" id="25256511"/>
<sequence length="170" mass="18640">DSPLGLVGSLALIGGRLLLQPLLSLLLLSPVFSPRLFYKKWFSCLVDASRFSAGDGFILNRLMLLVSALQLLFPLFDQSLHFLLVPGGAPVGPFLAAKLGGPLFAALLQMTILLVFRDPTYVAACLVCFCTLIVSFFFLLLPQQRTVAAFVTMLVAFLFIAFTSRAFYTR</sequence>
<evidence type="ECO:0000256" key="1">
    <source>
        <dbReference type="SAM" id="Phobius"/>
    </source>
</evidence>
<proteinExistence type="predicted"/>
<feature type="transmembrane region" description="Helical" evidence="1">
    <location>
        <begin position="121"/>
        <end position="141"/>
    </location>
</feature>
<name>U6L854_EIMTE</name>
<keyword evidence="1" id="KW-0812">Transmembrane</keyword>
<keyword evidence="1" id="KW-0472">Membrane</keyword>
<dbReference type="RefSeq" id="XP_013235502.1">
    <property type="nucleotide sequence ID" value="XM_013380048.1"/>
</dbReference>
<dbReference type="VEuPathDB" id="ToxoDB:ETH2_0406100"/>
<dbReference type="OrthoDB" id="354604at2759"/>
<gene>
    <name evidence="2" type="ORF">ETH_00037350</name>
</gene>
<feature type="non-terminal residue" evidence="2">
    <location>
        <position position="1"/>
    </location>
</feature>
<keyword evidence="3" id="KW-1185">Reference proteome</keyword>
<organism evidence="2 3">
    <name type="scientific">Eimeria tenella</name>
    <name type="common">Coccidian parasite</name>
    <dbReference type="NCBI Taxonomy" id="5802"/>
    <lineage>
        <taxon>Eukaryota</taxon>
        <taxon>Sar</taxon>
        <taxon>Alveolata</taxon>
        <taxon>Apicomplexa</taxon>
        <taxon>Conoidasida</taxon>
        <taxon>Coccidia</taxon>
        <taxon>Eucoccidiorida</taxon>
        <taxon>Eimeriorina</taxon>
        <taxon>Eimeriidae</taxon>
        <taxon>Eimeria</taxon>
    </lineage>
</organism>
<protein>
    <submittedName>
        <fullName evidence="2">Uncharacterized protein</fullName>
    </submittedName>
</protein>
<dbReference type="EMBL" id="HG677585">
    <property type="protein sequence ID" value="CDJ44754.1"/>
    <property type="molecule type" value="Genomic_DNA"/>
</dbReference>
<evidence type="ECO:0000313" key="2">
    <source>
        <dbReference type="EMBL" id="CDJ44754.1"/>
    </source>
</evidence>
<feature type="transmembrane region" description="Helical" evidence="1">
    <location>
        <begin position="147"/>
        <end position="168"/>
    </location>
</feature>
<dbReference type="AlphaFoldDB" id="U6L854"/>
<evidence type="ECO:0000313" key="3">
    <source>
        <dbReference type="Proteomes" id="UP000030747"/>
    </source>
</evidence>
<reference evidence="2" key="1">
    <citation type="submission" date="2013-10" db="EMBL/GenBank/DDBJ databases">
        <title>Genomic analysis of the causative agents of coccidiosis in chickens.</title>
        <authorList>
            <person name="Reid A.J."/>
            <person name="Blake D."/>
            <person name="Billington K."/>
            <person name="Browne H."/>
            <person name="Dunn M."/>
            <person name="Hung S."/>
            <person name="Kawahara F."/>
            <person name="Miranda-Saavedra D."/>
            <person name="Mourier T."/>
            <person name="Nagra H."/>
            <person name="Otto T.D."/>
            <person name="Rawlings N."/>
            <person name="Sanchez A."/>
            <person name="Sanders M."/>
            <person name="Subramaniam C."/>
            <person name="Tay Y."/>
            <person name="Dear P."/>
            <person name="Doerig C."/>
            <person name="Gruber A."/>
            <person name="Parkinson J."/>
            <person name="Shirley M."/>
            <person name="Wan K.L."/>
            <person name="Berriman M."/>
            <person name="Tomley F."/>
            <person name="Pain A."/>
        </authorList>
    </citation>
    <scope>NUCLEOTIDE SEQUENCE [LARGE SCALE GENOMIC DNA]</scope>
    <source>
        <strain evidence="2">Houghton</strain>
    </source>
</reference>
<feature type="transmembrane region" description="Helical" evidence="1">
    <location>
        <begin position="58"/>
        <end position="76"/>
    </location>
</feature>
<feature type="transmembrane region" description="Helical" evidence="1">
    <location>
        <begin position="18"/>
        <end position="38"/>
    </location>
</feature>